<accession>A0A0D2KRX7</accession>
<feature type="region of interest" description="Disordered" evidence="1">
    <location>
        <begin position="391"/>
        <end position="483"/>
    </location>
</feature>
<feature type="region of interest" description="Disordered" evidence="1">
    <location>
        <begin position="734"/>
        <end position="763"/>
    </location>
</feature>
<reference evidence="3" key="1">
    <citation type="submission" date="2014-04" db="EMBL/GenBank/DDBJ databases">
        <title>Evolutionary Origins and Diversification of the Mycorrhizal Mutualists.</title>
        <authorList>
            <consortium name="DOE Joint Genome Institute"/>
            <consortium name="Mycorrhizal Genomics Consortium"/>
            <person name="Kohler A."/>
            <person name="Kuo A."/>
            <person name="Nagy L.G."/>
            <person name="Floudas D."/>
            <person name="Copeland A."/>
            <person name="Barry K.W."/>
            <person name="Cichocki N."/>
            <person name="Veneault-Fourrey C."/>
            <person name="LaButti K."/>
            <person name="Lindquist E.A."/>
            <person name="Lipzen A."/>
            <person name="Lundell T."/>
            <person name="Morin E."/>
            <person name="Murat C."/>
            <person name="Riley R."/>
            <person name="Ohm R."/>
            <person name="Sun H."/>
            <person name="Tunlid A."/>
            <person name="Henrissat B."/>
            <person name="Grigoriev I.V."/>
            <person name="Hibbett D.S."/>
            <person name="Martin F."/>
        </authorList>
    </citation>
    <scope>NUCLEOTIDE SEQUENCE [LARGE SCALE GENOMIC DNA]</scope>
    <source>
        <strain evidence="3">FD-334 SS-4</strain>
    </source>
</reference>
<sequence>MDASGAVYPLFPNHVSPGIELPAGDATTNARQCSVRGCTLLVTGDLAHKMCDTCRSRHRIYASKKRAKRNLEKASAISTPATASESETPLCTVESSPVPQECEWVVTTGENYQERLSPPSFSPGDSLRPTPWQITIDPQLSDAQFTGSGGAFFHTLHPLPTSSTSALANALSFSVTESELQIPPDTVEPSLLSDPPSQGQPSSVVDEGHATQGTPQDPRFCSVKGCKTIIPETYDFKMCPPCRERYRIYGNTKRAKWKYERDAFQREMKALRVAEDEKRKAQGLGPLSDNPDELRAWELSIIDEEIPLPPPSSTVQEGNASIAVPLPMPSGLLGEASPTFDNPYSIPPHPHLEDPSLAATTPPLPARMCTVSHCHKILPGSYRYKRCEQHRLQNRHHDHTKLKRIRRKKPKAADAEGPHAMDDAVHAQSESSDNVKRASGSRGVRKRKGKDVTQGEASTAAVGVDPMESAASKELPAPMKTTRGPKHVCATTGCHNLLVPDQRWRTCDDCRDAERRRRFAVRVGLKAAESVYWKGVAESMSTARKLEAANATASGSGTGHTENVAIDAVSHGVESSHPMDIDGGEQEEEEEDTTDADAEGDPESGTEEVEEVRAVPPVLPVPGSIPVADPGSTKGRVLVWKAEGKSEPSTEMWSNGFSKFRVAMDLPTPPPSSMDELPRTEVLIAPVIVGLRNSQSRDGASNETQARTPTPKPIATVTIPISAPFVYKVPKEKRLAPSTTKKGKAKAKADSLSAPASKPTSDMTVPVTPPLTMSPSYASLYGFPPSYPYYPYYTPAHTMPPNVPPNMPPNMYPHMPFLNPIERPGLQGASATPPNFFPYPYPPSAYGYPPGAPPGMAFLPPRHTSASGIGMPYSQPSPGPPPLHGFSPVAGSIPGYPFYSHAGLPAASASAVPSASLSQARGLPMPHLSLPVPAKLDAKGDGKAETSMAGPWLKRKQSGVDDVGSHETQAVPTSSTGANGVTGSDANTIAASSTPIQTTRSPEAIRIISDGIDRTVAAVNDDSDTPSATQLIPRTCSARLCQRKLPLDVMGNICEKCKLKFKKHQAKTKQRFKLEPRKFLLDNGSSKKEDEVMADVDD</sequence>
<feature type="region of interest" description="Disordered" evidence="1">
    <location>
        <begin position="955"/>
        <end position="1000"/>
    </location>
</feature>
<evidence type="ECO:0000256" key="1">
    <source>
        <dbReference type="SAM" id="MobiDB-lite"/>
    </source>
</evidence>
<organism evidence="2 3">
    <name type="scientific">Hypholoma sublateritium (strain FD-334 SS-4)</name>
    <dbReference type="NCBI Taxonomy" id="945553"/>
    <lineage>
        <taxon>Eukaryota</taxon>
        <taxon>Fungi</taxon>
        <taxon>Dikarya</taxon>
        <taxon>Basidiomycota</taxon>
        <taxon>Agaricomycotina</taxon>
        <taxon>Agaricomycetes</taxon>
        <taxon>Agaricomycetidae</taxon>
        <taxon>Agaricales</taxon>
        <taxon>Agaricineae</taxon>
        <taxon>Strophariaceae</taxon>
        <taxon>Hypholoma</taxon>
    </lineage>
</organism>
<evidence type="ECO:0000313" key="2">
    <source>
        <dbReference type="EMBL" id="KJA17422.1"/>
    </source>
</evidence>
<feature type="compositionally biased region" description="Basic residues" evidence="1">
    <location>
        <begin position="392"/>
        <end position="410"/>
    </location>
</feature>
<dbReference type="EMBL" id="KN817604">
    <property type="protein sequence ID" value="KJA17422.1"/>
    <property type="molecule type" value="Genomic_DNA"/>
</dbReference>
<feature type="compositionally biased region" description="Polar residues" evidence="1">
    <location>
        <begin position="966"/>
        <end position="1000"/>
    </location>
</feature>
<feature type="region of interest" description="Disordered" evidence="1">
    <location>
        <begin position="572"/>
        <end position="630"/>
    </location>
</feature>
<dbReference type="OMA" id="TVSHCRE"/>
<feature type="compositionally biased region" description="Acidic residues" evidence="1">
    <location>
        <begin position="582"/>
        <end position="610"/>
    </location>
</feature>
<dbReference type="Proteomes" id="UP000054270">
    <property type="component" value="Unassembled WGS sequence"/>
</dbReference>
<proteinExistence type="predicted"/>
<feature type="compositionally biased region" description="Basic and acidic residues" evidence="1">
    <location>
        <begin position="411"/>
        <end position="425"/>
    </location>
</feature>
<name>A0A0D2KRX7_HYPSF</name>
<feature type="region of interest" description="Disordered" evidence="1">
    <location>
        <begin position="185"/>
        <end position="218"/>
    </location>
</feature>
<feature type="compositionally biased region" description="Low complexity" evidence="1">
    <location>
        <begin position="750"/>
        <end position="759"/>
    </location>
</feature>
<keyword evidence="3" id="KW-1185">Reference proteome</keyword>
<gene>
    <name evidence="2" type="ORF">HYPSUDRAFT_1022244</name>
</gene>
<evidence type="ECO:0000313" key="3">
    <source>
        <dbReference type="Proteomes" id="UP000054270"/>
    </source>
</evidence>
<dbReference type="OrthoDB" id="3070249at2759"/>
<feature type="region of interest" description="Disordered" evidence="1">
    <location>
        <begin position="337"/>
        <end position="359"/>
    </location>
</feature>
<dbReference type="AlphaFoldDB" id="A0A0D2KRX7"/>
<protein>
    <submittedName>
        <fullName evidence="2">Uncharacterized protein</fullName>
    </submittedName>
</protein>
<dbReference type="STRING" id="945553.A0A0D2KRX7"/>